<name>A0ABP7RZV6_9SPHN</name>
<feature type="region of interest" description="Disordered" evidence="2">
    <location>
        <begin position="1"/>
        <end position="24"/>
    </location>
</feature>
<accession>A0ABP7RZV6</accession>
<dbReference type="Gene3D" id="2.120.10.30">
    <property type="entry name" value="TolB, C-terminal domain"/>
    <property type="match status" value="1"/>
</dbReference>
<sequence>MYPSVHMTPLMARKTHGSDKGPTHVRQERYFTDPMDVTCIADVKALLGEGPHWDPQTSTLSFVDIKGRKLFLLDADGRDLREIPTPFRIGSLIPRASGGHIAGTEHGIAHVDLALERFELMFDPEEDRDTNRFNDAKVDRHGRLFAGTMDDEEKAATGAFYRIDKNLACTRIDDGFRVTNGPAFSPDGRTMYANDSARQVTYRYDLAPDGTPLNKLELARYGEGDGYPDGMTVDAEGCLWIAFWDGWCLRRLSPRGERLAELRVPVQRPTSCAFGGPSLDRLFITSARIGLTEVDLSAQPYAGGLFMTMPGVAGIAEQPFAG</sequence>
<comment type="similarity">
    <text evidence="1">Belongs to the SMP-30/CGR1 family.</text>
</comment>
<dbReference type="InterPro" id="IPR013658">
    <property type="entry name" value="SGL"/>
</dbReference>
<comment type="caution">
    <text evidence="4">The sequence shown here is derived from an EMBL/GenBank/DDBJ whole genome shotgun (WGS) entry which is preliminary data.</text>
</comment>
<proteinExistence type="inferred from homology"/>
<gene>
    <name evidence="4" type="ORF">GCM10022211_15530</name>
</gene>
<keyword evidence="5" id="KW-1185">Reference proteome</keyword>
<organism evidence="4 5">
    <name type="scientific">Sphingomonas humi</name>
    <dbReference type="NCBI Taxonomy" id="335630"/>
    <lineage>
        <taxon>Bacteria</taxon>
        <taxon>Pseudomonadati</taxon>
        <taxon>Pseudomonadota</taxon>
        <taxon>Alphaproteobacteria</taxon>
        <taxon>Sphingomonadales</taxon>
        <taxon>Sphingomonadaceae</taxon>
        <taxon>Sphingomonas</taxon>
    </lineage>
</organism>
<dbReference type="InterPro" id="IPR011042">
    <property type="entry name" value="6-blade_b-propeller_TolB-like"/>
</dbReference>
<feature type="domain" description="SMP-30/Gluconolactonase/LRE-like region" evidence="3">
    <location>
        <begin position="47"/>
        <end position="288"/>
    </location>
</feature>
<protein>
    <recommendedName>
        <fullName evidence="3">SMP-30/Gluconolactonase/LRE-like region domain-containing protein</fullName>
    </recommendedName>
</protein>
<dbReference type="PRINTS" id="PR01790">
    <property type="entry name" value="SMP30FAMILY"/>
</dbReference>
<evidence type="ECO:0000256" key="2">
    <source>
        <dbReference type="SAM" id="MobiDB-lite"/>
    </source>
</evidence>
<dbReference type="Pfam" id="PF08450">
    <property type="entry name" value="SGL"/>
    <property type="match status" value="1"/>
</dbReference>
<dbReference type="InterPro" id="IPR005511">
    <property type="entry name" value="SMP-30"/>
</dbReference>
<dbReference type="EMBL" id="BAAAZD010000002">
    <property type="protein sequence ID" value="GAA4004482.1"/>
    <property type="molecule type" value="Genomic_DNA"/>
</dbReference>
<dbReference type="SUPFAM" id="SSF63829">
    <property type="entry name" value="Calcium-dependent phosphotriesterase"/>
    <property type="match status" value="1"/>
</dbReference>
<evidence type="ECO:0000259" key="3">
    <source>
        <dbReference type="Pfam" id="PF08450"/>
    </source>
</evidence>
<dbReference type="Proteomes" id="UP001501310">
    <property type="component" value="Unassembled WGS sequence"/>
</dbReference>
<evidence type="ECO:0000313" key="5">
    <source>
        <dbReference type="Proteomes" id="UP001501310"/>
    </source>
</evidence>
<dbReference type="PANTHER" id="PTHR10907">
    <property type="entry name" value="REGUCALCIN"/>
    <property type="match status" value="1"/>
</dbReference>
<reference evidence="5" key="1">
    <citation type="journal article" date="2019" name="Int. J. Syst. Evol. Microbiol.">
        <title>The Global Catalogue of Microorganisms (GCM) 10K type strain sequencing project: providing services to taxonomists for standard genome sequencing and annotation.</title>
        <authorList>
            <consortium name="The Broad Institute Genomics Platform"/>
            <consortium name="The Broad Institute Genome Sequencing Center for Infectious Disease"/>
            <person name="Wu L."/>
            <person name="Ma J."/>
        </authorList>
    </citation>
    <scope>NUCLEOTIDE SEQUENCE [LARGE SCALE GENOMIC DNA]</scope>
    <source>
        <strain evidence="5">JCM 16603</strain>
    </source>
</reference>
<evidence type="ECO:0000256" key="1">
    <source>
        <dbReference type="ARBA" id="ARBA00008853"/>
    </source>
</evidence>
<evidence type="ECO:0000313" key="4">
    <source>
        <dbReference type="EMBL" id="GAA4004482.1"/>
    </source>
</evidence>
<dbReference type="PANTHER" id="PTHR10907:SF47">
    <property type="entry name" value="REGUCALCIN"/>
    <property type="match status" value="1"/>
</dbReference>